<feature type="domain" description="Rab-GAP TBC" evidence="6">
    <location>
        <begin position="586"/>
        <end position="939"/>
    </location>
</feature>
<dbReference type="Pfam" id="PF12068">
    <property type="entry name" value="PH_RBD"/>
    <property type="match status" value="1"/>
</dbReference>
<dbReference type="FunFam" id="1.10.8.270:FF:000006">
    <property type="entry name" value="Small G protein signaling modulator 2"/>
    <property type="match status" value="1"/>
</dbReference>
<dbReference type="InterPro" id="IPR021935">
    <property type="entry name" value="SGSM1/2_RBD"/>
</dbReference>
<dbReference type="CDD" id="cd15784">
    <property type="entry name" value="PH_RUTBC"/>
    <property type="match status" value="1"/>
</dbReference>
<dbReference type="SUPFAM" id="SSF140741">
    <property type="entry name" value="RUN domain-like"/>
    <property type="match status" value="1"/>
</dbReference>
<dbReference type="AlphaFoldDB" id="A0A672K085"/>
<dbReference type="GO" id="GO:0031410">
    <property type="term" value="C:cytoplasmic vesicle"/>
    <property type="evidence" value="ECO:0007669"/>
    <property type="project" value="UniProtKB-ARBA"/>
</dbReference>
<evidence type="ECO:0000256" key="3">
    <source>
        <dbReference type="ARBA" id="ARBA00022490"/>
    </source>
</evidence>
<dbReference type="PANTHER" id="PTHR22957:SF194">
    <property type="entry name" value="SMALL G PROTEIN SIGNALING MODULATOR 2"/>
    <property type="match status" value="1"/>
</dbReference>
<evidence type="ECO:0000256" key="4">
    <source>
        <dbReference type="ARBA" id="ARBA00034124"/>
    </source>
</evidence>
<accession>A0A672K085</accession>
<dbReference type="FunFam" id="1.20.58.900:FF:000002">
    <property type="entry name" value="small G protein signaling modulator 1"/>
    <property type="match status" value="1"/>
</dbReference>
<keyword evidence="9" id="KW-1185">Reference proteome</keyword>
<proteinExistence type="inferred from homology"/>
<dbReference type="PANTHER" id="PTHR22957">
    <property type="entry name" value="TBC1 DOMAIN FAMILY MEMBER GTPASE-ACTIVATING PROTEIN"/>
    <property type="match status" value="1"/>
</dbReference>
<dbReference type="InterPro" id="IPR037745">
    <property type="entry name" value="SGSM1/2"/>
</dbReference>
<sequence>MLCSEWVKQIMEEAVTKKFVHEDSSHIIALCSSIEACLSHLLKRRAAGFLRSDKIAALFTKIGKLNTTASEICRKVQEQLQQQAEITRQGSSAGRVPQPLSAQAIKHIWVRTALFDKVLDKIVQYIVDNASKYYEKEALMHDSVFGPILAALLVGPCALEYTKLKTSDHFWTDPSANELVQRHRIHGAHRGQEVSPARRPALGIRKRQSSGSMSEDKFAASAREYVESLHQNSRVHLLYGKNNVLVQPKKDMEVLRGYLSLHQTAETLTLKWTPNQLINGTLGDCDLEKSIYWDYALTVPLRQIVCIHCHQRPDCGGTLVLVSQDGIQRPPLHFPPGGHLLAFLSCLETGLLPRGQLEPPLWSQKGKGKVFPKLRKRNSTARLVDQDGDGEEQIAADYVFRIVYPGHRHDSSEFQQKCACPLHISVSVSLHTHNICPSIRPSIHSDPKSIKHFKMQGFGGSPLSWQQGECTSHMSSCLSCSTGGSNASVKLPASCTCMHDRIPLKMLCQNMKRQIVSRAFYGWLAYCRHLSTVRTHLSALVNHNIVPPDKPCEASGGLSKDVWSKYQKDCKNYNELELLRLVYYGGVEHEIRKEVWPFLLGHYKFGMDKKDMIDEKITARYQQVMREWKACEVIVKQREKEMQSAIFSKLSSGSSIDSHVLRLLHRDSTISNEVSCKLCLKSTPTLTTVVTPAMLAPDERPLVEFDSPDSGLPSSRNYSVASGHSQIMSSIDDGQSMEEDTTPTAVLEEQGGRDSLSEDKLCSQLDKLTTTAEGTFYQCTCEQIELLDTVALNLHRIDKDVQRCDRNYYYFTTSNLEKLRNIMCSYVWEHLEIGYVQGMCDLLAPLMVILDDECLAYSCFTQLMKRMSQNFPTGGAMDTHFANMRSLIQIFDSELFELMHQNGDYTHFYFCYRWFLLDFKRELLYEDVFAVWEVIWVAPRISSKHFVLFIALALVEVYRDIILDNNMDFTDIIKFFNEMAERHDVQHILRIARELVHKVQTLIENK</sequence>
<evidence type="ECO:0000313" key="8">
    <source>
        <dbReference type="Ensembl" id="ENSSGRP00000003787.1"/>
    </source>
</evidence>
<organism evidence="8 9">
    <name type="scientific">Sinocyclocheilus grahami</name>
    <name type="common">Dianchi golden-line fish</name>
    <name type="synonym">Barbus grahami</name>
    <dbReference type="NCBI Taxonomy" id="75366"/>
    <lineage>
        <taxon>Eukaryota</taxon>
        <taxon>Metazoa</taxon>
        <taxon>Chordata</taxon>
        <taxon>Craniata</taxon>
        <taxon>Vertebrata</taxon>
        <taxon>Euteleostomi</taxon>
        <taxon>Actinopterygii</taxon>
        <taxon>Neopterygii</taxon>
        <taxon>Teleostei</taxon>
        <taxon>Ostariophysi</taxon>
        <taxon>Cypriniformes</taxon>
        <taxon>Cyprinidae</taxon>
        <taxon>Cyprininae</taxon>
        <taxon>Sinocyclocheilus</taxon>
    </lineage>
</organism>
<dbReference type="PROSITE" id="PS50086">
    <property type="entry name" value="TBC_RABGAP"/>
    <property type="match status" value="1"/>
</dbReference>
<keyword evidence="2" id="KW-0343">GTPase activation</keyword>
<comment type="subcellular location">
    <subcellularLocation>
        <location evidence="1">Cytoplasm</location>
    </subcellularLocation>
</comment>
<dbReference type="Gene3D" id="1.10.472.80">
    <property type="entry name" value="Ypt/Rab-GAP domain of gyp1p, domain 3"/>
    <property type="match status" value="1"/>
</dbReference>
<evidence type="ECO:0000256" key="1">
    <source>
        <dbReference type="ARBA" id="ARBA00004496"/>
    </source>
</evidence>
<dbReference type="Gene3D" id="1.20.58.900">
    <property type="match status" value="1"/>
</dbReference>
<keyword evidence="3" id="KW-0963">Cytoplasm</keyword>
<reference evidence="8" key="2">
    <citation type="submission" date="2025-09" db="UniProtKB">
        <authorList>
            <consortium name="Ensembl"/>
        </authorList>
    </citation>
    <scope>IDENTIFICATION</scope>
</reference>
<dbReference type="SMART" id="SM00164">
    <property type="entry name" value="TBC"/>
    <property type="match status" value="1"/>
</dbReference>
<dbReference type="SUPFAM" id="SSF47923">
    <property type="entry name" value="Ypt/Rab-GAP domain of gyp1p"/>
    <property type="match status" value="2"/>
</dbReference>
<dbReference type="Pfam" id="PF00566">
    <property type="entry name" value="RabGAP-TBC"/>
    <property type="match status" value="1"/>
</dbReference>
<comment type="similarity">
    <text evidence="4">Belongs to the RUTBC family.</text>
</comment>
<dbReference type="FunFam" id="1.10.472.80:FF:000004">
    <property type="entry name" value="Small G protein signaling modulator 1"/>
    <property type="match status" value="1"/>
</dbReference>
<gene>
    <name evidence="8" type="primary">sgsm2</name>
</gene>
<feature type="compositionally biased region" description="Polar residues" evidence="5">
    <location>
        <begin position="712"/>
        <end position="723"/>
    </location>
</feature>
<feature type="domain" description="RUN" evidence="7">
    <location>
        <begin position="21"/>
        <end position="169"/>
    </location>
</feature>
<evidence type="ECO:0000256" key="2">
    <source>
        <dbReference type="ARBA" id="ARBA00022468"/>
    </source>
</evidence>
<dbReference type="Ensembl" id="ENSSGRT00000004111.1">
    <property type="protein sequence ID" value="ENSSGRP00000003787.1"/>
    <property type="gene ID" value="ENSSGRG00000000440.1"/>
</dbReference>
<reference evidence="8" key="1">
    <citation type="submission" date="2025-08" db="UniProtKB">
        <authorList>
            <consortium name="Ensembl"/>
        </authorList>
    </citation>
    <scope>IDENTIFICATION</scope>
</reference>
<dbReference type="InterPro" id="IPR004012">
    <property type="entry name" value="Run_dom"/>
</dbReference>
<dbReference type="GO" id="GO:0005096">
    <property type="term" value="F:GTPase activator activity"/>
    <property type="evidence" value="ECO:0007669"/>
    <property type="project" value="UniProtKB-KW"/>
</dbReference>
<dbReference type="Gene3D" id="1.10.8.270">
    <property type="entry name" value="putative rabgap domain of human tbc1 domain family member 14 like domains"/>
    <property type="match status" value="1"/>
</dbReference>
<evidence type="ECO:0000259" key="6">
    <source>
        <dbReference type="PROSITE" id="PS50086"/>
    </source>
</evidence>
<dbReference type="InterPro" id="IPR000195">
    <property type="entry name" value="Rab-GAP-TBC_dom"/>
</dbReference>
<dbReference type="PROSITE" id="PS50826">
    <property type="entry name" value="RUN"/>
    <property type="match status" value="1"/>
</dbReference>
<dbReference type="InterPro" id="IPR035969">
    <property type="entry name" value="Rab-GAP_TBC_sf"/>
</dbReference>
<dbReference type="FunFam" id="2.30.29.230:FF:000001">
    <property type="entry name" value="Small G protein signaling modulator 2"/>
    <property type="match status" value="1"/>
</dbReference>
<evidence type="ECO:0000259" key="7">
    <source>
        <dbReference type="PROSITE" id="PS50826"/>
    </source>
</evidence>
<dbReference type="SMART" id="SM00593">
    <property type="entry name" value="RUN"/>
    <property type="match status" value="1"/>
</dbReference>
<dbReference type="Pfam" id="PF02759">
    <property type="entry name" value="RUN"/>
    <property type="match status" value="1"/>
</dbReference>
<name>A0A672K085_SINGR</name>
<evidence type="ECO:0000256" key="5">
    <source>
        <dbReference type="SAM" id="MobiDB-lite"/>
    </source>
</evidence>
<evidence type="ECO:0000313" key="9">
    <source>
        <dbReference type="Proteomes" id="UP000472262"/>
    </source>
</evidence>
<feature type="region of interest" description="Disordered" evidence="5">
    <location>
        <begin position="704"/>
        <end position="723"/>
    </location>
</feature>
<protein>
    <submittedName>
        <fullName evidence="8">Small G protein signaling modulator 2</fullName>
    </submittedName>
</protein>
<dbReference type="InterPro" id="IPR037213">
    <property type="entry name" value="Run_dom_sf"/>
</dbReference>
<dbReference type="Proteomes" id="UP000472262">
    <property type="component" value="Unassembled WGS sequence"/>
</dbReference>
<dbReference type="Gene3D" id="2.30.29.230">
    <property type="match status" value="1"/>
</dbReference>